<dbReference type="Gene3D" id="3.40.190.10">
    <property type="entry name" value="Periplasmic binding protein-like II"/>
    <property type="match status" value="2"/>
</dbReference>
<dbReference type="InterPro" id="IPR023346">
    <property type="entry name" value="Lysozyme-like_dom_sf"/>
</dbReference>
<comment type="caution">
    <text evidence="5">The sequence shown here is derived from an EMBL/GenBank/DDBJ whole genome shotgun (WGS) entry which is preliminary data.</text>
</comment>
<dbReference type="OrthoDB" id="9815002at2"/>
<evidence type="ECO:0000256" key="1">
    <source>
        <dbReference type="ARBA" id="ARBA00004339"/>
    </source>
</evidence>
<dbReference type="PANTHER" id="PTHR35936">
    <property type="entry name" value="MEMBRANE-BOUND LYTIC MUREIN TRANSGLYCOSYLASE F"/>
    <property type="match status" value="1"/>
</dbReference>
<comment type="subcellular location">
    <subcellularLocation>
        <location evidence="1">Cell outer membrane</location>
        <topology evidence="1">Peripheral membrane protein</topology>
    </subcellularLocation>
</comment>
<organism evidence="5 6">
    <name type="scientific">Allotamlana fucoidanivorans</name>
    <dbReference type="NCBI Taxonomy" id="2583814"/>
    <lineage>
        <taxon>Bacteria</taxon>
        <taxon>Pseudomonadati</taxon>
        <taxon>Bacteroidota</taxon>
        <taxon>Flavobacteriia</taxon>
        <taxon>Flavobacteriales</taxon>
        <taxon>Flavobacteriaceae</taxon>
        <taxon>Allotamlana</taxon>
    </lineage>
</organism>
<dbReference type="EMBL" id="VDCS01000002">
    <property type="protein sequence ID" value="TNJ46609.1"/>
    <property type="molecule type" value="Genomic_DNA"/>
</dbReference>
<dbReference type="Proteomes" id="UP000308713">
    <property type="component" value="Unassembled WGS sequence"/>
</dbReference>
<dbReference type="InterPro" id="IPR001638">
    <property type="entry name" value="Solute-binding_3/MltF_N"/>
</dbReference>
<evidence type="ECO:0000256" key="3">
    <source>
        <dbReference type="ARBA" id="ARBA00023237"/>
    </source>
</evidence>
<keyword evidence="3" id="KW-0472">Membrane</keyword>
<evidence type="ECO:0000256" key="2">
    <source>
        <dbReference type="ARBA" id="ARBA00022729"/>
    </source>
</evidence>
<feature type="domain" description="Solute-binding protein family 3/N-terminal" evidence="4">
    <location>
        <begin position="53"/>
        <end position="290"/>
    </location>
</feature>
<dbReference type="PROSITE" id="PS51257">
    <property type="entry name" value="PROKAR_LIPOPROTEIN"/>
    <property type="match status" value="1"/>
</dbReference>
<dbReference type="GO" id="GO:0009279">
    <property type="term" value="C:cell outer membrane"/>
    <property type="evidence" value="ECO:0007669"/>
    <property type="project" value="UniProtKB-SubCell"/>
</dbReference>
<dbReference type="Pfam" id="PF01464">
    <property type="entry name" value="SLT"/>
    <property type="match status" value="1"/>
</dbReference>
<protein>
    <submittedName>
        <fullName evidence="5">Transporter substrate-binding domain-containing protein</fullName>
    </submittedName>
</protein>
<dbReference type="RefSeq" id="WP_139694980.1">
    <property type="nucleotide sequence ID" value="NZ_CP074074.1"/>
</dbReference>
<dbReference type="SMART" id="SM00062">
    <property type="entry name" value="PBPb"/>
    <property type="match status" value="1"/>
</dbReference>
<dbReference type="SUPFAM" id="SSF53955">
    <property type="entry name" value="Lysozyme-like"/>
    <property type="match status" value="1"/>
</dbReference>
<sequence length="484" mass="56444">MIRSFSIWVLITIMFFSCQFNQKKSVENHDLFQKSTISKPISFDLDAIKTRDTLRAIVLSGPTSFFVYKGESMGFEYDLLQQLAKELNLSLEIIVAPNFNVLGEWLNSGKGDIVAHNFTPTKTRKEKFTFTNYLYLTKQVLVQRKPDNWRNLKLHQIENMLITDAIDLIGDTVNVRKYSSYKMRLENFMEETGGHIHINEVDATLTTDELIGMVAAGDLKYTIADNTIAEMHAIYFKNIDVSTPISLSQKASWVIRRNAPQLQKALNTWIQKLRKTTDYYVIYNRYFQNSRIIKKHVNSDYYLTKTKQLSPYDDLIKKYSENLPWDWVMLASQIFQESRFDPKAQSWAKAQGLMQIMPSTARELGIEDTSHPEESIKAGTFYLLKLWNKWDTVEDFDTRLKYTLASYNAGLNHLKDAVTLTKAEGLDPNHWQNIEASLLKLTYRKYFSRKDIKYGYIHGIEPVNYVKEIFERYNLYIQLLDTAE</sequence>
<evidence type="ECO:0000259" key="4">
    <source>
        <dbReference type="SMART" id="SM00062"/>
    </source>
</evidence>
<evidence type="ECO:0000313" key="5">
    <source>
        <dbReference type="EMBL" id="TNJ46609.1"/>
    </source>
</evidence>
<reference evidence="5 6" key="1">
    <citation type="submission" date="2019-05" db="EMBL/GenBank/DDBJ databases">
        <title>Tamlana fucoidanivorans sp. nov., isolated from the surface of algae collected from Fujian province in China.</title>
        <authorList>
            <person name="Li J."/>
        </authorList>
    </citation>
    <scope>NUCLEOTIDE SEQUENCE [LARGE SCALE GENOMIC DNA]</scope>
    <source>
        <strain evidence="5 6">CW2-9</strain>
    </source>
</reference>
<dbReference type="AlphaFoldDB" id="A0A5C4SS02"/>
<keyword evidence="3" id="KW-0998">Cell outer membrane</keyword>
<dbReference type="Pfam" id="PF00497">
    <property type="entry name" value="SBP_bac_3"/>
    <property type="match status" value="1"/>
</dbReference>
<keyword evidence="2" id="KW-0732">Signal</keyword>
<dbReference type="PANTHER" id="PTHR35936:SF19">
    <property type="entry name" value="AMINO-ACID-BINDING PROTEIN YXEM-RELATED"/>
    <property type="match status" value="1"/>
</dbReference>
<dbReference type="CDD" id="cd01009">
    <property type="entry name" value="PBP2_YfhD_N"/>
    <property type="match status" value="1"/>
</dbReference>
<evidence type="ECO:0000313" key="6">
    <source>
        <dbReference type="Proteomes" id="UP000308713"/>
    </source>
</evidence>
<dbReference type="SUPFAM" id="SSF53850">
    <property type="entry name" value="Periplasmic binding protein-like II"/>
    <property type="match status" value="1"/>
</dbReference>
<dbReference type="CDD" id="cd13403">
    <property type="entry name" value="MLTF-like"/>
    <property type="match status" value="1"/>
</dbReference>
<dbReference type="InterPro" id="IPR008258">
    <property type="entry name" value="Transglycosylase_SLT_dom_1"/>
</dbReference>
<dbReference type="Gene3D" id="1.10.530.10">
    <property type="match status" value="1"/>
</dbReference>
<accession>A0A5C4SS02</accession>
<proteinExistence type="predicted"/>
<gene>
    <name evidence="5" type="ORF">FGF67_02960</name>
</gene>
<keyword evidence="6" id="KW-1185">Reference proteome</keyword>
<name>A0A5C4SS02_9FLAO</name>